<organism evidence="2 3">
    <name type="scientific">Haloferax prahovense (strain DSM 18310 / JCM 13924 / TL6)</name>
    <dbReference type="NCBI Taxonomy" id="1227461"/>
    <lineage>
        <taxon>Archaea</taxon>
        <taxon>Methanobacteriati</taxon>
        <taxon>Methanobacteriota</taxon>
        <taxon>Stenosarchaea group</taxon>
        <taxon>Halobacteria</taxon>
        <taxon>Halobacteriales</taxon>
        <taxon>Haloferacaceae</taxon>
        <taxon>Haloferax</taxon>
    </lineage>
</organism>
<reference evidence="2 3" key="1">
    <citation type="journal article" date="2014" name="PLoS Genet.">
        <title>Phylogenetically driven sequencing of extremely halophilic archaea reveals strategies for static and dynamic osmo-response.</title>
        <authorList>
            <person name="Becker E.A."/>
            <person name="Seitzer P.M."/>
            <person name="Tritt A."/>
            <person name="Larsen D."/>
            <person name="Krusor M."/>
            <person name="Yao A.I."/>
            <person name="Wu D."/>
            <person name="Madern D."/>
            <person name="Eisen J.A."/>
            <person name="Darling A.E."/>
            <person name="Facciotti M.T."/>
        </authorList>
    </citation>
    <scope>NUCLEOTIDE SEQUENCE [LARGE SCALE GENOMIC DNA]</scope>
    <source>
        <strain evidence="3">DSM 18310 / JCM 13924 / TL6</strain>
    </source>
</reference>
<protein>
    <submittedName>
        <fullName evidence="2">Uncharacterized protein</fullName>
    </submittedName>
</protein>
<proteinExistence type="predicted"/>
<comment type="caution">
    <text evidence="2">The sequence shown here is derived from an EMBL/GenBank/DDBJ whole genome shotgun (WGS) entry which is preliminary data.</text>
</comment>
<dbReference type="Proteomes" id="UP000011559">
    <property type="component" value="Unassembled WGS sequence"/>
</dbReference>
<sequence>MNLETYFHKRDEGERRLGTALTDIALDQRLEQFVRETAQNSADEAQDGLTPELLYRFDQLEGSRLDEFLDAINWDTKFRDHLEAVAENDDEIGVQNMVDRIERGTLPLLMVEDKNTTGLTGDEFSDDTNYASLIQDFGRSTKDESEGGVHGVGASVLWGFSGIKTAMFLTTPEGWADTDVPRFVGRIDLPFHEYGGKEWHGDGWIGNSDTQGRRAVSIEGPAAADIAADALHIDESRARADATGTTAIVVGFREPSRSRRSPQKVIERIEDLAVVYYWPLILEDGLEISVQAPDDISPSAIDPTTNKDLEAFIEAYQQRDSASETLDAAPDVAAINIPLTVPAHKDGGSSTDAEVTLVVRSHESRPDSMPNQIALFRGARHVVKYRKYDHIARSATQHFQAIILAGKARHPFGSVDDDIPDSDLVVEDFFRKAEPKAHDTWEKEVSKLEHNYPGGSSEIDTLFKDTLPAHLTELLTAAGSDDSEMLGDVGRRFPYFSGGPNRGRNRGGGGGGSRTIDRVRSDLNHIDDKYRSTGTLELTEAFEGDWGLTVEFAVLDSSNNVIETVALDNISGADPETGANLSVENHGTLVRVPGGKDTIEFDAVSVSTANLDAVGEGRARLNFTVETDIGGSNT</sequence>
<evidence type="ECO:0000313" key="2">
    <source>
        <dbReference type="EMBL" id="ELZ68574.1"/>
    </source>
</evidence>
<keyword evidence="3" id="KW-1185">Reference proteome</keyword>
<evidence type="ECO:0000256" key="1">
    <source>
        <dbReference type="SAM" id="MobiDB-lite"/>
    </source>
</evidence>
<accession>M0GCP5</accession>
<dbReference type="OrthoDB" id="289661at2157"/>
<dbReference type="RefSeq" id="WP_008094594.1">
    <property type="nucleotide sequence ID" value="NZ_AOLG01000035.1"/>
</dbReference>
<dbReference type="PATRIC" id="fig|1227461.3.peg.2211"/>
<gene>
    <name evidence="2" type="ORF">C457_11236</name>
</gene>
<evidence type="ECO:0000313" key="3">
    <source>
        <dbReference type="Proteomes" id="UP000011559"/>
    </source>
</evidence>
<dbReference type="EMBL" id="AOLG01000035">
    <property type="protein sequence ID" value="ELZ68574.1"/>
    <property type="molecule type" value="Genomic_DNA"/>
</dbReference>
<feature type="region of interest" description="Disordered" evidence="1">
    <location>
        <begin position="496"/>
        <end position="516"/>
    </location>
</feature>
<name>M0GCP5_HALPT</name>
<dbReference type="AlphaFoldDB" id="M0GCP5"/>